<feature type="compositionally biased region" description="Low complexity" evidence="1">
    <location>
        <begin position="132"/>
        <end position="145"/>
    </location>
</feature>
<feature type="compositionally biased region" description="Polar residues" evidence="1">
    <location>
        <begin position="120"/>
        <end position="131"/>
    </location>
</feature>
<feature type="region of interest" description="Disordered" evidence="1">
    <location>
        <begin position="335"/>
        <end position="355"/>
    </location>
</feature>
<comment type="caution">
    <text evidence="3">The sequence shown here is derived from an EMBL/GenBank/DDBJ whole genome shotgun (WGS) entry which is preliminary data.</text>
</comment>
<accession>A0AAD6J8B5</accession>
<dbReference type="Gene3D" id="1.25.10.10">
    <property type="entry name" value="Leucine-rich Repeat Variant"/>
    <property type="match status" value="2"/>
</dbReference>
<dbReference type="EMBL" id="JAQGDS010000001">
    <property type="protein sequence ID" value="KAJ6264732.1"/>
    <property type="molecule type" value="Genomic_DNA"/>
</dbReference>
<dbReference type="Pfam" id="PF07814">
    <property type="entry name" value="WAPL"/>
    <property type="match status" value="1"/>
</dbReference>
<feature type="compositionally biased region" description="Basic and acidic residues" evidence="1">
    <location>
        <begin position="15"/>
        <end position="33"/>
    </location>
</feature>
<feature type="compositionally biased region" description="Gly residues" evidence="1">
    <location>
        <begin position="475"/>
        <end position="489"/>
    </location>
</feature>
<gene>
    <name evidence="3" type="ORF">Dda_0882</name>
</gene>
<feature type="compositionally biased region" description="Basic and acidic residues" evidence="1">
    <location>
        <begin position="491"/>
        <end position="508"/>
    </location>
</feature>
<feature type="domain" description="Wings apart-like protein C-terminal" evidence="2">
    <location>
        <begin position="512"/>
        <end position="863"/>
    </location>
</feature>
<organism evidence="3 4">
    <name type="scientific">Drechslerella dactyloides</name>
    <name type="common">Nematode-trapping fungus</name>
    <name type="synonym">Arthrobotrys dactyloides</name>
    <dbReference type="NCBI Taxonomy" id="74499"/>
    <lineage>
        <taxon>Eukaryota</taxon>
        <taxon>Fungi</taxon>
        <taxon>Dikarya</taxon>
        <taxon>Ascomycota</taxon>
        <taxon>Pezizomycotina</taxon>
        <taxon>Orbiliomycetes</taxon>
        <taxon>Orbiliales</taxon>
        <taxon>Orbiliaceae</taxon>
        <taxon>Drechslerella</taxon>
    </lineage>
</organism>
<feature type="compositionally biased region" description="Acidic residues" evidence="1">
    <location>
        <begin position="90"/>
        <end position="101"/>
    </location>
</feature>
<feature type="region of interest" description="Disordered" evidence="1">
    <location>
        <begin position="450"/>
        <end position="509"/>
    </location>
</feature>
<evidence type="ECO:0000313" key="4">
    <source>
        <dbReference type="Proteomes" id="UP001221413"/>
    </source>
</evidence>
<keyword evidence="4" id="KW-1185">Reference proteome</keyword>
<feature type="compositionally biased region" description="Polar residues" evidence="1">
    <location>
        <begin position="160"/>
        <end position="170"/>
    </location>
</feature>
<sequence>MRQRKSYGGSRHSAGLKDEFNDVFKSRAMEKKGTQARRLSDSAPVAESHQQQLPQPKVTKNRDAPKPNTNGVIKFAGDTRQPKKQKTDIFDLELSSDDEEDTRSHVVAPKLQKAPAKPSTKLSNGITNGHVSKSSGKNISKIITIPSDNSDDNSEPLATGQRSSTTLKSSKAQDTKKKAPQVPKRKARASSDSESEYRSVTTKKTKPSKPVVEKRKQSKVDVDDIVEKPAKRQDRTTTSDTAARLVNGKTKSAIAKSNTVAKPTKKPTRGNAESPDVEMATAEPVYDHAVDISYAPMSSPRVEKRKLPTLTREPSAVEMPSILTELIESRVAEIEEQQPAKKIKRPIKRPKQDQDAKEIQLLEIYTSDDVIAGSTGAKDAESQAQIQAAMYSADPGVRTTRSKFRNEGAAKKSYGVAQRTMRQPVTEEEQREDQKLEINRTLEMAAIKEYQKQQAEKKQQAAAAAAAESLKGGKKSGNGKAGEKQGAGKGKGKDKDSAKFDMSDDDGPKVMSRHALLQKGRHQRVLNEIDALMEDAEKQNPTRRSSILDIAHRMSNNTEDGKEFVQKFRLNSYDSKLLKNLDKEEDELTRIGYGWIIFILLNEELYSGRAIDLMLENGGFAMLKTMLTSDADLDELARSSALKYGFQIASVTGKLRTRLLQCRFIRADVPGPFSQRYVALMILNTMLKGVSKAEGRKLLLEQFDPRQFVEILSSLTRHVSPPNGPGLTNYFLSVSILSHYSQSAHIHMPLDELLEEGHLTVLSNALPTVLEWQVFDTTEHVDRVKDFQAAVLKLYIDRTNDEPAISTSVAEYRNGLALITETCIAKFKKFVVVADPEKDLSRDIDILVLTGILLGNLLEFSETARVFLRQQMAGKAPLIKSLMDIFVERHDRLALAESVEETHLNVAFGYLTVALAHACKNEEIRREVRSQLRGTLEPLVLAVTDFKVQNKTLEDAELAASSQDEFGEAASLVVSYTDRLEDILRELKAYGHR</sequence>
<proteinExistence type="predicted"/>
<protein>
    <recommendedName>
        <fullName evidence="2">Wings apart-like protein C-terminal domain-containing protein</fullName>
    </recommendedName>
</protein>
<dbReference type="InterPro" id="IPR011989">
    <property type="entry name" value="ARM-like"/>
</dbReference>
<name>A0AAD6J8B5_DREDA</name>
<feature type="compositionally biased region" description="Basic and acidic residues" evidence="1">
    <location>
        <begin position="211"/>
        <end position="237"/>
    </location>
</feature>
<dbReference type="InterPro" id="IPR022771">
    <property type="entry name" value="WAPL_C"/>
</dbReference>
<feature type="region of interest" description="Disordered" evidence="1">
    <location>
        <begin position="397"/>
        <end position="436"/>
    </location>
</feature>
<dbReference type="AlphaFoldDB" id="A0AAD6J8B5"/>
<evidence type="ECO:0000259" key="2">
    <source>
        <dbReference type="Pfam" id="PF07814"/>
    </source>
</evidence>
<feature type="region of interest" description="Disordered" evidence="1">
    <location>
        <begin position="1"/>
        <end position="278"/>
    </location>
</feature>
<evidence type="ECO:0000313" key="3">
    <source>
        <dbReference type="EMBL" id="KAJ6264732.1"/>
    </source>
</evidence>
<feature type="compositionally biased region" description="Basic and acidic residues" evidence="1">
    <location>
        <begin position="450"/>
        <end position="459"/>
    </location>
</feature>
<evidence type="ECO:0000256" key="1">
    <source>
        <dbReference type="SAM" id="MobiDB-lite"/>
    </source>
</evidence>
<dbReference type="Proteomes" id="UP001221413">
    <property type="component" value="Unassembled WGS sequence"/>
</dbReference>
<reference evidence="3" key="1">
    <citation type="submission" date="2023-01" db="EMBL/GenBank/DDBJ databases">
        <title>The chitinases involved in constricting ring structure development in the nematode-trapping fungus Drechslerella dactyloides.</title>
        <authorList>
            <person name="Wang R."/>
            <person name="Zhang L."/>
            <person name="Tang P."/>
            <person name="Li S."/>
            <person name="Liang L."/>
        </authorList>
    </citation>
    <scope>NUCLEOTIDE SEQUENCE</scope>
    <source>
        <strain evidence="3">YMF1.00031</strain>
    </source>
</reference>